<organism evidence="4 5">
    <name type="scientific">Byssochlamys spectabilis</name>
    <name type="common">Paecilomyces variotii</name>
    <dbReference type="NCBI Taxonomy" id="264951"/>
    <lineage>
        <taxon>Eukaryota</taxon>
        <taxon>Fungi</taxon>
        <taxon>Dikarya</taxon>
        <taxon>Ascomycota</taxon>
        <taxon>Pezizomycotina</taxon>
        <taxon>Eurotiomycetes</taxon>
        <taxon>Eurotiomycetidae</taxon>
        <taxon>Eurotiales</taxon>
        <taxon>Thermoascaceae</taxon>
        <taxon>Paecilomyces</taxon>
    </lineage>
</organism>
<evidence type="ECO:0000259" key="3">
    <source>
        <dbReference type="Pfam" id="PF09811"/>
    </source>
</evidence>
<evidence type="ECO:0000256" key="1">
    <source>
        <dbReference type="ARBA" id="ARBA00038090"/>
    </source>
</evidence>
<evidence type="ECO:0000313" key="5">
    <source>
        <dbReference type="Proteomes" id="UP000283841"/>
    </source>
</evidence>
<accession>A0A443I6H2</accession>
<evidence type="ECO:0000256" key="2">
    <source>
        <dbReference type="SAM" id="MobiDB-lite"/>
    </source>
</evidence>
<dbReference type="STRING" id="264951.A0A443I6H2"/>
<dbReference type="VEuPathDB" id="FungiDB:C8Q69DRAFT_32024"/>
<proteinExistence type="inferred from homology"/>
<gene>
    <name evidence="4" type="ORF">C8Q69DRAFT_32024</name>
</gene>
<dbReference type="PANTHER" id="PTHR28532:SF1">
    <property type="entry name" value="ORAL CANCER OVEREXPRESSED 1"/>
    <property type="match status" value="1"/>
</dbReference>
<comment type="similarity">
    <text evidence="1">Belongs to the LTO1 family.</text>
</comment>
<keyword evidence="5" id="KW-1185">Reference proteome</keyword>
<dbReference type="PANTHER" id="PTHR28532">
    <property type="entry name" value="GEO13458P1"/>
    <property type="match status" value="1"/>
</dbReference>
<feature type="domain" description="Essential protein Yae1 N-terminal" evidence="3">
    <location>
        <begin position="20"/>
        <end position="58"/>
    </location>
</feature>
<evidence type="ECO:0000313" key="4">
    <source>
        <dbReference type="EMBL" id="RWQ99652.1"/>
    </source>
</evidence>
<name>A0A443I6H2_BYSSP</name>
<dbReference type="GeneID" id="39596634"/>
<dbReference type="InterPro" id="IPR019191">
    <property type="entry name" value="Essential_protein_Yae1_N"/>
</dbReference>
<dbReference type="Proteomes" id="UP000283841">
    <property type="component" value="Unassembled WGS sequence"/>
</dbReference>
<reference evidence="4 5" key="1">
    <citation type="journal article" date="2018" name="Front. Microbiol.">
        <title>Genomic and genetic insights into a cosmopolitan fungus, Paecilomyces variotii (Eurotiales).</title>
        <authorList>
            <person name="Urquhart A.S."/>
            <person name="Mondo S.J."/>
            <person name="Makela M.R."/>
            <person name="Hane J.K."/>
            <person name="Wiebenga A."/>
            <person name="He G."/>
            <person name="Mihaltcheva S."/>
            <person name="Pangilinan J."/>
            <person name="Lipzen A."/>
            <person name="Barry K."/>
            <person name="de Vries R.P."/>
            <person name="Grigoriev I.V."/>
            <person name="Idnurm A."/>
        </authorList>
    </citation>
    <scope>NUCLEOTIDE SEQUENCE [LARGE SCALE GENOMIC DNA]</scope>
    <source>
        <strain evidence="4 5">CBS 101075</strain>
    </source>
</reference>
<comment type="caution">
    <text evidence="4">The sequence shown here is derived from an EMBL/GenBank/DDBJ whole genome shotgun (WGS) entry which is preliminary data.</text>
</comment>
<dbReference type="EMBL" id="RCNU01000001">
    <property type="protein sequence ID" value="RWQ99652.1"/>
    <property type="molecule type" value="Genomic_DNA"/>
</dbReference>
<feature type="region of interest" description="Disordered" evidence="2">
    <location>
        <begin position="161"/>
        <end position="200"/>
    </location>
</feature>
<dbReference type="Pfam" id="PF09811">
    <property type="entry name" value="Yae1_N"/>
    <property type="match status" value="1"/>
</dbReference>
<sequence>MAQDLLDSLLDLEEGFYKEGYELGVADGSLAGYTEGSVFAVEKGFEKFLEIGRLYGKALVWTQRLAGPKTELGDQNQEKAADISKTDAEKESEDTDAIPIGPSICRDMSSLPANSRLAKNIRNLLDQVDPAELSMENTEDAVSDIDQRLKTASMKAKLVQRALGEREDTLDINPQGPEAPRPAGDGTGSIEDISSLVIRH</sequence>
<dbReference type="RefSeq" id="XP_028489297.1">
    <property type="nucleotide sequence ID" value="XM_028627357.1"/>
</dbReference>
<protein>
    <recommendedName>
        <fullName evidence="3">Essential protein Yae1 N-terminal domain-containing protein</fullName>
    </recommendedName>
</protein>
<feature type="region of interest" description="Disordered" evidence="2">
    <location>
        <begin position="71"/>
        <end position="106"/>
    </location>
</feature>
<dbReference type="InterPro" id="IPR052436">
    <property type="entry name" value="LTO1_adapter"/>
</dbReference>
<dbReference type="AlphaFoldDB" id="A0A443I6H2"/>
<feature type="compositionally biased region" description="Basic and acidic residues" evidence="2">
    <location>
        <begin position="76"/>
        <end position="89"/>
    </location>
</feature>